<keyword evidence="2" id="KW-0804">Transcription</keyword>
<name>A0A7J7MC84_9MAGN</name>
<dbReference type="GO" id="GO:0003676">
    <property type="term" value="F:nucleic acid binding"/>
    <property type="evidence" value="ECO:0007669"/>
    <property type="project" value="InterPro"/>
</dbReference>
<dbReference type="InterPro" id="IPR038538">
    <property type="entry name" value="MTERF_sf"/>
</dbReference>
<accession>A0A7J7MC84</accession>
<dbReference type="PANTHER" id="PTHR13068:SF236">
    <property type="entry name" value="OS02G0749800 PROTEIN"/>
    <property type="match status" value="1"/>
</dbReference>
<keyword evidence="2" id="KW-0805">Transcription regulation</keyword>
<dbReference type="GO" id="GO:0006353">
    <property type="term" value="P:DNA-templated transcription termination"/>
    <property type="evidence" value="ECO:0007669"/>
    <property type="project" value="UniProtKB-KW"/>
</dbReference>
<evidence type="ECO:0000256" key="1">
    <source>
        <dbReference type="ARBA" id="ARBA00007692"/>
    </source>
</evidence>
<evidence type="ECO:0000256" key="3">
    <source>
        <dbReference type="ARBA" id="ARBA00022946"/>
    </source>
</evidence>
<comment type="caution">
    <text evidence="4">The sequence shown here is derived from an EMBL/GenBank/DDBJ whole genome shotgun (WGS) entry which is preliminary data.</text>
</comment>
<proteinExistence type="inferred from homology"/>
<gene>
    <name evidence="4" type="ORF">GIB67_006002</name>
</gene>
<dbReference type="Gene3D" id="1.25.70.10">
    <property type="entry name" value="Transcription termination factor 3, mitochondrial"/>
    <property type="match status" value="1"/>
</dbReference>
<evidence type="ECO:0000256" key="2">
    <source>
        <dbReference type="ARBA" id="ARBA00022472"/>
    </source>
</evidence>
<dbReference type="SMART" id="SM00733">
    <property type="entry name" value="Mterf"/>
    <property type="match status" value="5"/>
</dbReference>
<protein>
    <submittedName>
        <fullName evidence="4">Uncharacterized protein</fullName>
    </submittedName>
</protein>
<dbReference type="OrthoDB" id="637682at2759"/>
<keyword evidence="3" id="KW-0809">Transit peptide</keyword>
<dbReference type="Pfam" id="PF02536">
    <property type="entry name" value="mTERF"/>
    <property type="match status" value="1"/>
</dbReference>
<dbReference type="AlphaFoldDB" id="A0A7J7MC84"/>
<organism evidence="4 5">
    <name type="scientific">Kingdonia uniflora</name>
    <dbReference type="NCBI Taxonomy" id="39325"/>
    <lineage>
        <taxon>Eukaryota</taxon>
        <taxon>Viridiplantae</taxon>
        <taxon>Streptophyta</taxon>
        <taxon>Embryophyta</taxon>
        <taxon>Tracheophyta</taxon>
        <taxon>Spermatophyta</taxon>
        <taxon>Magnoliopsida</taxon>
        <taxon>Ranunculales</taxon>
        <taxon>Circaeasteraceae</taxon>
        <taxon>Kingdonia</taxon>
    </lineage>
</organism>
<keyword evidence="5" id="KW-1185">Reference proteome</keyword>
<sequence>MYSLCCKNILLRRSRSIRRLISPFSSNAQIQYPSPIVLDYLVNTFGFSTDKAIKASKYFSRSASPSSLSIVPDYFKQSLGFSDAQITNIISRNHKLLSSNLEKTLKPKFKCLEHLRFSASSIVHLISANPIILKSGIDNTIIPTIEFLRSLQLSDQHIIKVLRRCNWLLTLEFQKNVICNIDILRQCGVPDQKITRILICSPRFFTHEQELFKGIVASVDEFGVKRDSGLFTEAVKVMGGMSKASIEAKFELYKSYGWSELDIISAFKKSPSFLKYSEKNIRATMSFLVDEVGCKPKDILSRPRVFCCSLEKVLKPRNVVLNILISSGLITKKPFFISVATLSKEKFLQNYVVNYADKAPNLQQDSGTFPKGRCYIQIGPSIALVQLKFCLNTCFTCAITLTASENDPESRVVRTTIFSFLSFYLKRRHIIQWDLIKNSLLVKYKRCQNPQ</sequence>
<dbReference type="FunFam" id="1.25.70.10:FF:000001">
    <property type="entry name" value="Mitochondrial transcription termination factor-like"/>
    <property type="match status" value="1"/>
</dbReference>
<dbReference type="InterPro" id="IPR003690">
    <property type="entry name" value="MTERF"/>
</dbReference>
<comment type="similarity">
    <text evidence="1">Belongs to the mTERF family.</text>
</comment>
<evidence type="ECO:0000313" key="5">
    <source>
        <dbReference type="Proteomes" id="UP000541444"/>
    </source>
</evidence>
<reference evidence="4 5" key="1">
    <citation type="journal article" date="2020" name="IScience">
        <title>Genome Sequencing of the Endangered Kingdonia uniflora (Circaeasteraceae, Ranunculales) Reveals Potential Mechanisms of Evolutionary Specialization.</title>
        <authorList>
            <person name="Sun Y."/>
            <person name="Deng T."/>
            <person name="Zhang A."/>
            <person name="Moore M.J."/>
            <person name="Landis J.B."/>
            <person name="Lin N."/>
            <person name="Zhang H."/>
            <person name="Zhang X."/>
            <person name="Huang J."/>
            <person name="Zhang X."/>
            <person name="Sun H."/>
            <person name="Wang H."/>
        </authorList>
    </citation>
    <scope>NUCLEOTIDE SEQUENCE [LARGE SCALE GENOMIC DNA]</scope>
    <source>
        <strain evidence="4">TB1705</strain>
        <tissue evidence="4">Leaf</tissue>
    </source>
</reference>
<evidence type="ECO:0000313" key="4">
    <source>
        <dbReference type="EMBL" id="KAF6152348.1"/>
    </source>
</evidence>
<dbReference type="Proteomes" id="UP000541444">
    <property type="component" value="Unassembled WGS sequence"/>
</dbReference>
<dbReference type="PANTHER" id="PTHR13068">
    <property type="entry name" value="CGI-12 PROTEIN-RELATED"/>
    <property type="match status" value="1"/>
</dbReference>
<keyword evidence="2" id="KW-0806">Transcription termination</keyword>
<dbReference type="EMBL" id="JACGCM010001644">
    <property type="protein sequence ID" value="KAF6152348.1"/>
    <property type="molecule type" value="Genomic_DNA"/>
</dbReference>